<dbReference type="InterPro" id="IPR013098">
    <property type="entry name" value="Ig_I-set"/>
</dbReference>
<dbReference type="EMBL" id="JXXN02000060">
    <property type="protein sequence ID" value="THD28836.1"/>
    <property type="molecule type" value="Genomic_DNA"/>
</dbReference>
<dbReference type="Gene3D" id="2.60.40.10">
    <property type="entry name" value="Immunoglobulins"/>
    <property type="match status" value="1"/>
</dbReference>
<feature type="chain" id="PRO_5020041982" description="Ig-like domain-containing protein" evidence="2">
    <location>
        <begin position="25"/>
        <end position="537"/>
    </location>
</feature>
<proteinExistence type="predicted"/>
<keyword evidence="5" id="KW-1185">Reference proteome</keyword>
<gene>
    <name evidence="4" type="ORF">D915_000306</name>
</gene>
<sequence>MMWISKIFVSILCILLPLILPAEAGAISDHDITEMQTDKRQSLVEKLENAIFNQSTQEKGQMQITDKELQMHEKRSYFSLTKKDTNIGLDRQKRDKHNKTTQKTSNDQMPRSMTFVKFEIGETIRLKCHIPNGPYLVMWNKVGVDYPLSIGTRRFVPDDRITVRFKSPDKWRLTITNAKLSDSGVYTCTTSEQKSEQNSPANKQASSDHREKWPGQVAHLTYRNDASSVIGHKEELSGSKDFENKDYYVTVVEPNPSDRFQVDAPATERVIKQNKSIVVTGPKIVFYGTPLELICRASFASSEAKLNPAISLEWYHRGVRRRPSRTRSGGVYISQRWLESNLLESRLLVAWASEADAGQWICLDRSNFPSSSRSTQPTSGNGQVQYQNRQSGYDRNSNSIHLASNTYDTKTKPSVTINGHTPSFVPASFKRFYDQDILFDRIEVEIVDLPDPTPEPQIAPVSQSMPAFVKLDKPETYAYEPAPSGYGKVEAPGILRSSSGSRMHSAAKLSQSSYEQRATTVSHSVLLMTILFRGFCF</sequence>
<dbReference type="PROSITE" id="PS50835">
    <property type="entry name" value="IG_LIKE"/>
    <property type="match status" value="2"/>
</dbReference>
<dbReference type="Proteomes" id="UP000230066">
    <property type="component" value="Unassembled WGS sequence"/>
</dbReference>
<dbReference type="PANTHER" id="PTHR23279:SF36">
    <property type="entry name" value="DEFECTIVE PROBOSCIS EXTENSION RESPONSE 9, ISOFORM A"/>
    <property type="match status" value="1"/>
</dbReference>
<dbReference type="InterPro" id="IPR003598">
    <property type="entry name" value="Ig_sub2"/>
</dbReference>
<dbReference type="SMART" id="SM00408">
    <property type="entry name" value="IGc2"/>
    <property type="match status" value="1"/>
</dbReference>
<evidence type="ECO:0000256" key="1">
    <source>
        <dbReference type="SAM" id="MobiDB-lite"/>
    </source>
</evidence>
<dbReference type="GO" id="GO:0032589">
    <property type="term" value="C:neuron projection membrane"/>
    <property type="evidence" value="ECO:0007669"/>
    <property type="project" value="TreeGrafter"/>
</dbReference>
<accession>A0A4E0RKF0</accession>
<evidence type="ECO:0000313" key="4">
    <source>
        <dbReference type="EMBL" id="THD28836.1"/>
    </source>
</evidence>
<evidence type="ECO:0000256" key="2">
    <source>
        <dbReference type="SAM" id="SignalP"/>
    </source>
</evidence>
<dbReference type="InterPro" id="IPR036179">
    <property type="entry name" value="Ig-like_dom_sf"/>
</dbReference>
<feature type="compositionally biased region" description="Polar residues" evidence="1">
    <location>
        <begin position="189"/>
        <end position="205"/>
    </location>
</feature>
<dbReference type="Pfam" id="PF07679">
    <property type="entry name" value="I-set"/>
    <property type="match status" value="1"/>
</dbReference>
<dbReference type="AlphaFoldDB" id="A0A4E0RKF0"/>
<feature type="domain" description="Ig-like" evidence="3">
    <location>
        <begin position="265"/>
        <end position="378"/>
    </location>
</feature>
<dbReference type="SMART" id="SM00409">
    <property type="entry name" value="IG"/>
    <property type="match status" value="2"/>
</dbReference>
<feature type="region of interest" description="Disordered" evidence="1">
    <location>
        <begin position="189"/>
        <end position="211"/>
    </location>
</feature>
<dbReference type="SUPFAM" id="SSF48726">
    <property type="entry name" value="Immunoglobulin"/>
    <property type="match status" value="1"/>
</dbReference>
<feature type="region of interest" description="Disordered" evidence="1">
    <location>
        <begin position="371"/>
        <end position="400"/>
    </location>
</feature>
<keyword evidence="2" id="KW-0732">Signal</keyword>
<organism evidence="4 5">
    <name type="scientific">Fasciola hepatica</name>
    <name type="common">Liver fluke</name>
    <dbReference type="NCBI Taxonomy" id="6192"/>
    <lineage>
        <taxon>Eukaryota</taxon>
        <taxon>Metazoa</taxon>
        <taxon>Spiralia</taxon>
        <taxon>Lophotrochozoa</taxon>
        <taxon>Platyhelminthes</taxon>
        <taxon>Trematoda</taxon>
        <taxon>Digenea</taxon>
        <taxon>Plagiorchiida</taxon>
        <taxon>Echinostomata</taxon>
        <taxon>Echinostomatoidea</taxon>
        <taxon>Fasciolidae</taxon>
        <taxon>Fasciola</taxon>
    </lineage>
</organism>
<comment type="caution">
    <text evidence="4">The sequence shown here is derived from an EMBL/GenBank/DDBJ whole genome shotgun (WGS) entry which is preliminary data.</text>
</comment>
<protein>
    <recommendedName>
        <fullName evidence="3">Ig-like domain-containing protein</fullName>
    </recommendedName>
</protein>
<reference evidence="4" key="1">
    <citation type="submission" date="2019-03" db="EMBL/GenBank/DDBJ databases">
        <title>Improved annotation for the trematode Fasciola hepatica.</title>
        <authorList>
            <person name="Choi Y.-J."/>
            <person name="Martin J."/>
            <person name="Mitreva M."/>
        </authorList>
    </citation>
    <scope>NUCLEOTIDE SEQUENCE [LARGE SCALE GENOMIC DNA]</scope>
</reference>
<dbReference type="InterPro" id="IPR007110">
    <property type="entry name" value="Ig-like_dom"/>
</dbReference>
<evidence type="ECO:0000313" key="5">
    <source>
        <dbReference type="Proteomes" id="UP000230066"/>
    </source>
</evidence>
<dbReference type="InterPro" id="IPR003599">
    <property type="entry name" value="Ig_sub"/>
</dbReference>
<feature type="domain" description="Ig-like" evidence="3">
    <location>
        <begin position="110"/>
        <end position="206"/>
    </location>
</feature>
<feature type="signal peptide" evidence="2">
    <location>
        <begin position="1"/>
        <end position="24"/>
    </location>
</feature>
<name>A0A4E0RKF0_FASHE</name>
<dbReference type="PANTHER" id="PTHR23279">
    <property type="entry name" value="DEFECTIVE PROBOSCIS EXTENSION RESPONSE DPR -RELATED"/>
    <property type="match status" value="1"/>
</dbReference>
<evidence type="ECO:0000259" key="3">
    <source>
        <dbReference type="PROSITE" id="PS50835"/>
    </source>
</evidence>
<dbReference type="InterPro" id="IPR013783">
    <property type="entry name" value="Ig-like_fold"/>
</dbReference>
<dbReference type="InterPro" id="IPR037448">
    <property type="entry name" value="Zig-8"/>
</dbReference>
<dbReference type="GO" id="GO:0050808">
    <property type="term" value="P:synapse organization"/>
    <property type="evidence" value="ECO:0007669"/>
    <property type="project" value="TreeGrafter"/>
</dbReference>